<dbReference type="InterPro" id="IPR009012">
    <property type="entry name" value="GrpE_head"/>
</dbReference>
<dbReference type="GO" id="GO:0051082">
    <property type="term" value="F:unfolded protein binding"/>
    <property type="evidence" value="ECO:0007669"/>
    <property type="project" value="TreeGrafter"/>
</dbReference>
<dbReference type="HAMAP" id="MF_01151">
    <property type="entry name" value="GrpE"/>
    <property type="match status" value="1"/>
</dbReference>
<dbReference type="SUPFAM" id="SSF58014">
    <property type="entry name" value="Coiled-coil domain of nucleotide exchange factor GrpE"/>
    <property type="match status" value="1"/>
</dbReference>
<dbReference type="Pfam" id="PF01025">
    <property type="entry name" value="GrpE"/>
    <property type="match status" value="1"/>
</dbReference>
<feature type="region of interest" description="Disordered" evidence="8">
    <location>
        <begin position="120"/>
        <end position="139"/>
    </location>
</feature>
<evidence type="ECO:0000313" key="10">
    <source>
        <dbReference type="Proteomes" id="UP000249524"/>
    </source>
</evidence>
<feature type="coiled-coil region" evidence="7">
    <location>
        <begin position="27"/>
        <end position="58"/>
    </location>
</feature>
<comment type="subcellular location">
    <subcellularLocation>
        <location evidence="4">Cytoplasm</location>
    </subcellularLocation>
</comment>
<comment type="subunit">
    <text evidence="4">Homodimer.</text>
</comment>
<keyword evidence="3 4" id="KW-0143">Chaperone</keyword>
<dbReference type="GO" id="GO:0006457">
    <property type="term" value="P:protein folding"/>
    <property type="evidence" value="ECO:0007669"/>
    <property type="project" value="InterPro"/>
</dbReference>
<dbReference type="Proteomes" id="UP000249524">
    <property type="component" value="Unassembled WGS sequence"/>
</dbReference>
<dbReference type="PANTHER" id="PTHR21237:SF23">
    <property type="entry name" value="GRPE PROTEIN HOMOLOG, MITOCHONDRIAL"/>
    <property type="match status" value="1"/>
</dbReference>
<evidence type="ECO:0000313" key="9">
    <source>
        <dbReference type="EMBL" id="RAK67311.1"/>
    </source>
</evidence>
<reference evidence="9 10" key="1">
    <citation type="submission" date="2018-05" db="EMBL/GenBank/DDBJ databases">
        <authorList>
            <person name="Lanie J.A."/>
            <person name="Ng W.-L."/>
            <person name="Kazmierczak K.M."/>
            <person name="Andrzejewski T.M."/>
            <person name="Davidsen T.M."/>
            <person name="Wayne K.J."/>
            <person name="Tettelin H."/>
            <person name="Glass J.I."/>
            <person name="Rusch D."/>
            <person name="Podicherti R."/>
            <person name="Tsui H.-C.T."/>
            <person name="Winkler M.E."/>
        </authorList>
    </citation>
    <scope>NUCLEOTIDE SEQUENCE [LARGE SCALE GENOMIC DNA]</scope>
    <source>
        <strain evidence="9 10">BUT-10</strain>
    </source>
</reference>
<protein>
    <recommendedName>
        <fullName evidence="4 5">Protein GrpE</fullName>
    </recommendedName>
    <alternativeName>
        <fullName evidence="4">HSP-70 cofactor</fullName>
    </alternativeName>
</protein>
<dbReference type="CDD" id="cd00446">
    <property type="entry name" value="GrpE"/>
    <property type="match status" value="1"/>
</dbReference>
<comment type="caution">
    <text evidence="9">The sequence shown here is derived from an EMBL/GenBank/DDBJ whole genome shotgun (WGS) entry which is preliminary data.</text>
</comment>
<dbReference type="GO" id="GO:0000774">
    <property type="term" value="F:adenyl-nucleotide exchange factor activity"/>
    <property type="evidence" value="ECO:0007669"/>
    <property type="project" value="InterPro"/>
</dbReference>
<accession>A0A328BLK2</accession>
<dbReference type="SUPFAM" id="SSF51064">
    <property type="entry name" value="Head domain of nucleotide exchange factor GrpE"/>
    <property type="match status" value="1"/>
</dbReference>
<evidence type="ECO:0000256" key="5">
    <source>
        <dbReference type="RuleBase" id="RU000639"/>
    </source>
</evidence>
<keyword evidence="4" id="KW-0963">Cytoplasm</keyword>
<evidence type="ECO:0000256" key="8">
    <source>
        <dbReference type="SAM" id="MobiDB-lite"/>
    </source>
</evidence>
<dbReference type="InterPro" id="IPR000740">
    <property type="entry name" value="GrpE"/>
</dbReference>
<dbReference type="NCBIfam" id="NF010752">
    <property type="entry name" value="PRK14155.1"/>
    <property type="match status" value="1"/>
</dbReference>
<evidence type="ECO:0000256" key="7">
    <source>
        <dbReference type="SAM" id="Coils"/>
    </source>
</evidence>
<dbReference type="GO" id="GO:0005737">
    <property type="term" value="C:cytoplasm"/>
    <property type="evidence" value="ECO:0007669"/>
    <property type="project" value="UniProtKB-SubCell"/>
</dbReference>
<dbReference type="EMBL" id="QFYS01000002">
    <property type="protein sequence ID" value="RAK67311.1"/>
    <property type="molecule type" value="Genomic_DNA"/>
</dbReference>
<evidence type="ECO:0000256" key="1">
    <source>
        <dbReference type="ARBA" id="ARBA00009054"/>
    </source>
</evidence>
<comment type="function">
    <text evidence="4 5">Participates actively in the response to hyperosmotic and heat shock by preventing the aggregation of stress-denatured proteins, in association with DnaK and GrpE. It is the nucleotide exchange factor for DnaK and may function as a thermosensor. Unfolded proteins bind initially to DnaJ; upon interaction with the DnaJ-bound protein, DnaK hydrolyzes its bound ATP, resulting in the formation of a stable complex. GrpE releases ADP from DnaK; ATP binding to DnaK triggers the release of the substrate protein, thus completing the reaction cycle. Several rounds of ATP-dependent interactions between DnaJ, DnaK and GrpE are required for fully efficient folding.</text>
</comment>
<organism evidence="9 10">
    <name type="scientific">Phenylobacterium kunshanense</name>
    <dbReference type="NCBI Taxonomy" id="1445034"/>
    <lineage>
        <taxon>Bacteria</taxon>
        <taxon>Pseudomonadati</taxon>
        <taxon>Pseudomonadota</taxon>
        <taxon>Alphaproteobacteria</taxon>
        <taxon>Caulobacterales</taxon>
        <taxon>Caulobacteraceae</taxon>
        <taxon>Phenylobacterium</taxon>
    </lineage>
</organism>
<evidence type="ECO:0000256" key="2">
    <source>
        <dbReference type="ARBA" id="ARBA00023016"/>
    </source>
</evidence>
<dbReference type="AlphaFoldDB" id="A0A328BLK2"/>
<dbReference type="RefSeq" id="WP_111274922.1">
    <property type="nucleotide sequence ID" value="NZ_QFYS01000002.1"/>
</dbReference>
<name>A0A328BLK2_9CAUL</name>
<keyword evidence="2 4" id="KW-0346">Stress response</keyword>
<dbReference type="Gene3D" id="3.90.20.20">
    <property type="match status" value="1"/>
</dbReference>
<dbReference type="GO" id="GO:0051087">
    <property type="term" value="F:protein-folding chaperone binding"/>
    <property type="evidence" value="ECO:0007669"/>
    <property type="project" value="InterPro"/>
</dbReference>
<dbReference type="PANTHER" id="PTHR21237">
    <property type="entry name" value="GRPE PROTEIN"/>
    <property type="match status" value="1"/>
</dbReference>
<dbReference type="OrthoDB" id="9789811at2"/>
<dbReference type="PRINTS" id="PR00773">
    <property type="entry name" value="GRPEPROTEIN"/>
</dbReference>
<keyword evidence="10" id="KW-1185">Reference proteome</keyword>
<dbReference type="GO" id="GO:0042803">
    <property type="term" value="F:protein homodimerization activity"/>
    <property type="evidence" value="ECO:0007669"/>
    <property type="project" value="InterPro"/>
</dbReference>
<feature type="region of interest" description="Disordered" evidence="8">
    <location>
        <begin position="172"/>
        <end position="202"/>
    </location>
</feature>
<dbReference type="PROSITE" id="PS01071">
    <property type="entry name" value="GRPE"/>
    <property type="match status" value="1"/>
</dbReference>
<evidence type="ECO:0000256" key="6">
    <source>
        <dbReference type="RuleBase" id="RU004478"/>
    </source>
</evidence>
<dbReference type="Gene3D" id="2.30.22.10">
    <property type="entry name" value="Head domain of nucleotide exchange factor GrpE"/>
    <property type="match status" value="1"/>
</dbReference>
<keyword evidence="7" id="KW-0175">Coiled coil</keyword>
<comment type="similarity">
    <text evidence="1 4 6">Belongs to the GrpE family.</text>
</comment>
<evidence type="ECO:0000256" key="4">
    <source>
        <dbReference type="HAMAP-Rule" id="MF_01151"/>
    </source>
</evidence>
<proteinExistence type="inferred from homology"/>
<sequence length="202" mass="21245">MSEENTPVDGAPADGSDADVPALLAEVQALKEQVLRYAADMENTRRRAEREANDARAYAIQKFAKDLLAAADYLAMATAHAPADHADSVVKNFVVGVQMTEKELQSAFERNGLKKIAPKPGDKFDPHQHQAMSEQPAEGAVPPGAVLQLMQPGYELLGRLVRPATVVVAAKETGAAPKAEGAGNPYAAGEEGDAGGSVDTRA</sequence>
<gene>
    <name evidence="4" type="primary">grpE</name>
    <name evidence="9" type="ORF">DJ019_05115</name>
</gene>
<evidence type="ECO:0000256" key="3">
    <source>
        <dbReference type="ARBA" id="ARBA00023186"/>
    </source>
</evidence>
<dbReference type="InterPro" id="IPR013805">
    <property type="entry name" value="GrpE_CC"/>
</dbReference>